<sequence>MMRALIRECDVKMVAVQELENLNMLELHDWFVNLKAYGFELENILEGEPSTSQPTKILAVVEKKAIKAVEQLSNDAMSLFLKKFEKFMKNNQSQCSNFSDKRVQKNDSNTADLSCFNCGSTCHFAAEYTKPKKDDNKSSDYRWRKNDKNSSMKQRD</sequence>
<evidence type="ECO:0008006" key="4">
    <source>
        <dbReference type="Google" id="ProtNLM"/>
    </source>
</evidence>
<reference evidence="2 3" key="1">
    <citation type="journal article" date="2015" name="Proc. Natl. Acad. Sci. U.S.A.">
        <title>The resurrection genome of Boea hygrometrica: A blueprint for survival of dehydration.</title>
        <authorList>
            <person name="Xiao L."/>
            <person name="Yang G."/>
            <person name="Zhang L."/>
            <person name="Yang X."/>
            <person name="Zhao S."/>
            <person name="Ji Z."/>
            <person name="Zhou Q."/>
            <person name="Hu M."/>
            <person name="Wang Y."/>
            <person name="Chen M."/>
            <person name="Xu Y."/>
            <person name="Jin H."/>
            <person name="Xiao X."/>
            <person name="Hu G."/>
            <person name="Bao F."/>
            <person name="Hu Y."/>
            <person name="Wan P."/>
            <person name="Li L."/>
            <person name="Deng X."/>
            <person name="Kuang T."/>
            <person name="Xiang C."/>
            <person name="Zhu J.K."/>
            <person name="Oliver M.J."/>
            <person name="He Y."/>
        </authorList>
    </citation>
    <scope>NUCLEOTIDE SEQUENCE [LARGE SCALE GENOMIC DNA]</scope>
    <source>
        <strain evidence="3">cv. XS01</strain>
    </source>
</reference>
<proteinExistence type="predicted"/>
<organism evidence="2 3">
    <name type="scientific">Dorcoceras hygrometricum</name>
    <dbReference type="NCBI Taxonomy" id="472368"/>
    <lineage>
        <taxon>Eukaryota</taxon>
        <taxon>Viridiplantae</taxon>
        <taxon>Streptophyta</taxon>
        <taxon>Embryophyta</taxon>
        <taxon>Tracheophyta</taxon>
        <taxon>Spermatophyta</taxon>
        <taxon>Magnoliopsida</taxon>
        <taxon>eudicotyledons</taxon>
        <taxon>Gunneridae</taxon>
        <taxon>Pentapetalae</taxon>
        <taxon>asterids</taxon>
        <taxon>lamiids</taxon>
        <taxon>Lamiales</taxon>
        <taxon>Gesneriaceae</taxon>
        <taxon>Didymocarpoideae</taxon>
        <taxon>Trichosporeae</taxon>
        <taxon>Loxocarpinae</taxon>
        <taxon>Dorcoceras</taxon>
    </lineage>
</organism>
<name>A0A2Z7B2F7_9LAMI</name>
<dbReference type="AlphaFoldDB" id="A0A2Z7B2F7"/>
<protein>
    <recommendedName>
        <fullName evidence="4">CCHC-type domain-containing protein</fullName>
    </recommendedName>
</protein>
<feature type="region of interest" description="Disordered" evidence="1">
    <location>
        <begin position="131"/>
        <end position="156"/>
    </location>
</feature>
<dbReference type="EMBL" id="KV010113">
    <property type="protein sequence ID" value="KZV28521.1"/>
    <property type="molecule type" value="Genomic_DNA"/>
</dbReference>
<dbReference type="Proteomes" id="UP000250235">
    <property type="component" value="Unassembled WGS sequence"/>
</dbReference>
<evidence type="ECO:0000256" key="1">
    <source>
        <dbReference type="SAM" id="MobiDB-lite"/>
    </source>
</evidence>
<evidence type="ECO:0000313" key="3">
    <source>
        <dbReference type="Proteomes" id="UP000250235"/>
    </source>
</evidence>
<accession>A0A2Z7B2F7</accession>
<keyword evidence="3" id="KW-1185">Reference proteome</keyword>
<evidence type="ECO:0000313" key="2">
    <source>
        <dbReference type="EMBL" id="KZV28521.1"/>
    </source>
</evidence>
<gene>
    <name evidence="2" type="ORF">F511_15601</name>
</gene>
<dbReference type="OrthoDB" id="1738629at2759"/>